<keyword evidence="2" id="KW-1185">Reference proteome</keyword>
<name>A0ABZ1BKA5_9FIRM</name>
<evidence type="ECO:0000313" key="2">
    <source>
        <dbReference type="Proteomes" id="UP001333102"/>
    </source>
</evidence>
<sequence>MVVAVATADIWIEGSQSLKDRRRVVRALVDRLRARLNVSVVEMDQPSTWQRARVVVACVAQTEAQARAVMEQARRLVERDDQAQVTRFEISFYC</sequence>
<gene>
    <name evidence="1" type="ORF">VLY81_07500</name>
</gene>
<dbReference type="Proteomes" id="UP001333102">
    <property type="component" value="Chromosome"/>
</dbReference>
<accession>A0ABZ1BKA5</accession>
<dbReference type="EMBL" id="CP141614">
    <property type="protein sequence ID" value="WRP13300.1"/>
    <property type="molecule type" value="Genomic_DNA"/>
</dbReference>
<dbReference type="PANTHER" id="PTHR36441">
    <property type="entry name" value="HYPOTHETICAL CYTOSOLIC PROTEIN"/>
    <property type="match status" value="1"/>
</dbReference>
<organism evidence="1 2">
    <name type="scientific">Geochorda subterranea</name>
    <dbReference type="NCBI Taxonomy" id="3109564"/>
    <lineage>
        <taxon>Bacteria</taxon>
        <taxon>Bacillati</taxon>
        <taxon>Bacillota</taxon>
        <taxon>Limnochordia</taxon>
        <taxon>Limnochordales</taxon>
        <taxon>Geochordaceae</taxon>
        <taxon>Geochorda</taxon>
    </lineage>
</organism>
<dbReference type="SUPFAM" id="SSF103007">
    <property type="entry name" value="Hypothetical protein TT1725"/>
    <property type="match status" value="1"/>
</dbReference>
<reference evidence="2" key="1">
    <citation type="submission" date="2023-12" db="EMBL/GenBank/DDBJ databases">
        <title>Novel isolates from deep terrestrial aquifers shed light on the physiology and ecology of the class Limnochordia.</title>
        <authorList>
            <person name="Karnachuk O.V."/>
            <person name="Lukina A.P."/>
            <person name="Avakyan M.R."/>
            <person name="Kadnikov V."/>
            <person name="Begmatov S."/>
            <person name="Beletsky A.V."/>
            <person name="Mardanov A.V."/>
            <person name="Ravin N.V."/>
        </authorList>
    </citation>
    <scope>NUCLEOTIDE SEQUENCE [LARGE SCALE GENOMIC DNA]</scope>
    <source>
        <strain evidence="2">LN</strain>
    </source>
</reference>
<proteinExistence type="predicted"/>
<evidence type="ECO:0000313" key="1">
    <source>
        <dbReference type="EMBL" id="WRP13300.1"/>
    </source>
</evidence>
<dbReference type="PANTHER" id="PTHR36441:SF1">
    <property type="entry name" value="DUF503 DOMAIN-CONTAINING PROTEIN"/>
    <property type="match status" value="1"/>
</dbReference>
<dbReference type="InterPro" id="IPR007546">
    <property type="entry name" value="DUF503"/>
</dbReference>
<protein>
    <submittedName>
        <fullName evidence="1">DUF503 domain-containing protein</fullName>
    </submittedName>
</protein>
<dbReference type="RefSeq" id="WP_324667545.1">
    <property type="nucleotide sequence ID" value="NZ_CP141614.1"/>
</dbReference>
<dbReference type="Gene3D" id="3.30.70.1120">
    <property type="entry name" value="TT1725-like"/>
    <property type="match status" value="1"/>
</dbReference>
<dbReference type="Pfam" id="PF04456">
    <property type="entry name" value="DUF503"/>
    <property type="match status" value="1"/>
</dbReference>
<dbReference type="InterPro" id="IPR036746">
    <property type="entry name" value="TT1725-like_sf"/>
</dbReference>